<comment type="similarity">
    <text evidence="3 17">Belongs to the ERD2 family.</text>
</comment>
<dbReference type="STRING" id="91626.A0A0C9M856"/>
<evidence type="ECO:0000256" key="12">
    <source>
        <dbReference type="ARBA" id="ARBA00022927"/>
    </source>
</evidence>
<name>A0A0C9M856_9FUNG</name>
<feature type="transmembrane region" description="Helical" evidence="17">
    <location>
        <begin position="74"/>
        <end position="94"/>
    </location>
</feature>
<keyword evidence="16 17" id="KW-0675">Receptor</keyword>
<dbReference type="GO" id="GO:0006621">
    <property type="term" value="P:protein retention in ER lumen"/>
    <property type="evidence" value="ECO:0007669"/>
    <property type="project" value="InterPro"/>
</dbReference>
<evidence type="ECO:0000256" key="7">
    <source>
        <dbReference type="ARBA" id="ARBA00022692"/>
    </source>
</evidence>
<dbReference type="CDD" id="cd12098">
    <property type="entry name" value="DD_R_ScPKA-like"/>
    <property type="match status" value="1"/>
</dbReference>
<evidence type="ECO:0000256" key="8">
    <source>
        <dbReference type="ARBA" id="ARBA00022737"/>
    </source>
</evidence>
<comment type="subcellular location">
    <subcellularLocation>
        <location evidence="1 17">Endoplasmic reticulum membrane</location>
        <topology evidence="1 17">Multi-pass membrane protein</topology>
    </subcellularLocation>
</comment>
<dbReference type="AlphaFoldDB" id="A0A0C9M856"/>
<evidence type="ECO:0000256" key="11">
    <source>
        <dbReference type="ARBA" id="ARBA00022892"/>
    </source>
</evidence>
<dbReference type="GO" id="GO:0005634">
    <property type="term" value="C:nucleus"/>
    <property type="evidence" value="ECO:0007669"/>
    <property type="project" value="TreeGrafter"/>
</dbReference>
<proteinExistence type="inferred from homology"/>
<evidence type="ECO:0000256" key="6">
    <source>
        <dbReference type="ARBA" id="ARBA00022566"/>
    </source>
</evidence>
<dbReference type="SMART" id="SM00394">
    <property type="entry name" value="RIIa"/>
    <property type="match status" value="1"/>
</dbReference>
<dbReference type="SMART" id="SM00100">
    <property type="entry name" value="cNMP"/>
    <property type="match status" value="2"/>
</dbReference>
<keyword evidence="13 17" id="KW-1133">Transmembrane helix</keyword>
<dbReference type="GO" id="GO:0005952">
    <property type="term" value="C:cAMP-dependent protein kinase complex"/>
    <property type="evidence" value="ECO:0007669"/>
    <property type="project" value="InterPro"/>
</dbReference>
<evidence type="ECO:0000256" key="2">
    <source>
        <dbReference type="ARBA" id="ARBA00005753"/>
    </source>
</evidence>
<dbReference type="GO" id="GO:0016192">
    <property type="term" value="P:vesicle-mediated transport"/>
    <property type="evidence" value="ECO:0007669"/>
    <property type="project" value="UniProtKB-KW"/>
</dbReference>
<evidence type="ECO:0000313" key="21">
    <source>
        <dbReference type="Proteomes" id="UP000053815"/>
    </source>
</evidence>
<accession>A0A0C9M856</accession>
<evidence type="ECO:0000256" key="1">
    <source>
        <dbReference type="ARBA" id="ARBA00004477"/>
    </source>
</evidence>
<dbReference type="GO" id="GO:0005789">
    <property type="term" value="C:endoplasmic reticulum membrane"/>
    <property type="evidence" value="ECO:0007669"/>
    <property type="project" value="UniProtKB-SubCell"/>
</dbReference>
<keyword evidence="5" id="KW-0597">Phosphoprotein</keyword>
<dbReference type="GO" id="GO:0033554">
    <property type="term" value="P:cellular response to stress"/>
    <property type="evidence" value="ECO:0007669"/>
    <property type="project" value="UniProtKB-ARBA"/>
</dbReference>
<keyword evidence="11" id="KW-0931">ER-Golgi transport</keyword>
<dbReference type="PANTHER" id="PTHR11635">
    <property type="entry name" value="CAMP-DEPENDENT PROTEIN KINASE REGULATORY CHAIN"/>
    <property type="match status" value="1"/>
</dbReference>
<dbReference type="FunFam" id="2.60.120.10:FF:000039">
    <property type="entry name" value="cAMP-dependent protein kinase regulatory subunit"/>
    <property type="match status" value="1"/>
</dbReference>
<dbReference type="Pfam" id="PF00810">
    <property type="entry name" value="ER_lumen_recept"/>
    <property type="match status" value="1"/>
</dbReference>
<dbReference type="InterPro" id="IPR000595">
    <property type="entry name" value="cNMP-bd_dom"/>
</dbReference>
<evidence type="ECO:0000256" key="4">
    <source>
        <dbReference type="ARBA" id="ARBA00022448"/>
    </source>
</evidence>
<comment type="similarity">
    <text evidence="2">Belongs to the cAMP-dependent kinase regulatory chain family.</text>
</comment>
<evidence type="ECO:0000259" key="19">
    <source>
        <dbReference type="PROSITE" id="PS50042"/>
    </source>
</evidence>
<dbReference type="InterPro" id="IPR018490">
    <property type="entry name" value="cNMP-bd_dom_sf"/>
</dbReference>
<keyword evidence="14 17" id="KW-0472">Membrane</keyword>
<dbReference type="Pfam" id="PF00027">
    <property type="entry name" value="cNMP_binding"/>
    <property type="match status" value="2"/>
</dbReference>
<keyword evidence="10 17" id="KW-0256">Endoplasmic reticulum</keyword>
<dbReference type="InterPro" id="IPR018488">
    <property type="entry name" value="cNMP-bd_CS"/>
</dbReference>
<evidence type="ECO:0000256" key="14">
    <source>
        <dbReference type="ARBA" id="ARBA00023136"/>
    </source>
</evidence>
<dbReference type="FunFam" id="2.60.120.10:FF:000006">
    <property type="entry name" value="cAMP-dependent protein kinase type I-alpha regulatory subunit"/>
    <property type="match status" value="1"/>
</dbReference>
<dbReference type="InterPro" id="IPR000133">
    <property type="entry name" value="ER_ret_rcpt"/>
</dbReference>
<keyword evidence="7 17" id="KW-0812">Transmembrane</keyword>
<dbReference type="GO" id="GO:0030552">
    <property type="term" value="F:cAMP binding"/>
    <property type="evidence" value="ECO:0007669"/>
    <property type="project" value="UniProtKB-KW"/>
</dbReference>
<dbReference type="PRINTS" id="PR00660">
    <property type="entry name" value="ERLUMENR"/>
</dbReference>
<keyword evidence="6" id="KW-0116">cAMP-binding</keyword>
<evidence type="ECO:0000256" key="3">
    <source>
        <dbReference type="ARBA" id="ARBA00010120"/>
    </source>
</evidence>
<dbReference type="InterPro" id="IPR003117">
    <property type="entry name" value="cAMP_dep_PK_reg_su_I/II_a/b"/>
</dbReference>
<comment type="caution">
    <text evidence="17">Lacks conserved residue(s) required for the propagation of feature annotation.</text>
</comment>
<keyword evidence="21" id="KW-1185">Reference proteome</keyword>
<evidence type="ECO:0000256" key="13">
    <source>
        <dbReference type="ARBA" id="ARBA00022989"/>
    </source>
</evidence>
<dbReference type="GO" id="GO:0015031">
    <property type="term" value="P:protein transport"/>
    <property type="evidence" value="ECO:0007669"/>
    <property type="project" value="UniProtKB-KW"/>
</dbReference>
<keyword evidence="15" id="KW-0114">cAMP</keyword>
<feature type="compositionally biased region" description="Low complexity" evidence="18">
    <location>
        <begin position="191"/>
        <end position="200"/>
    </location>
</feature>
<keyword evidence="9" id="KW-0547">Nucleotide-binding</keyword>
<evidence type="ECO:0000256" key="10">
    <source>
        <dbReference type="ARBA" id="ARBA00022824"/>
    </source>
</evidence>
<organism evidence="20">
    <name type="scientific">Mucor ambiguus</name>
    <dbReference type="NCBI Taxonomy" id="91626"/>
    <lineage>
        <taxon>Eukaryota</taxon>
        <taxon>Fungi</taxon>
        <taxon>Fungi incertae sedis</taxon>
        <taxon>Mucoromycota</taxon>
        <taxon>Mucoromycotina</taxon>
        <taxon>Mucoromycetes</taxon>
        <taxon>Mucorales</taxon>
        <taxon>Mucorineae</taxon>
        <taxon>Mucoraceae</taxon>
        <taxon>Mucor</taxon>
    </lineage>
</organism>
<keyword evidence="12 17" id="KW-0653">Protein transport</keyword>
<dbReference type="Proteomes" id="UP000053815">
    <property type="component" value="Unassembled WGS sequence"/>
</dbReference>
<evidence type="ECO:0000256" key="5">
    <source>
        <dbReference type="ARBA" id="ARBA00022553"/>
    </source>
</evidence>
<dbReference type="PROSITE" id="PS00888">
    <property type="entry name" value="CNMP_BINDING_1"/>
    <property type="match status" value="1"/>
</dbReference>
<dbReference type="GO" id="GO:0046923">
    <property type="term" value="F:ER retention sequence binding"/>
    <property type="evidence" value="ECO:0007669"/>
    <property type="project" value="InterPro"/>
</dbReference>
<dbReference type="GO" id="GO:0005829">
    <property type="term" value="C:cytosol"/>
    <property type="evidence" value="ECO:0007669"/>
    <property type="project" value="TreeGrafter"/>
</dbReference>
<evidence type="ECO:0000256" key="18">
    <source>
        <dbReference type="SAM" id="MobiDB-lite"/>
    </source>
</evidence>
<dbReference type="InterPro" id="IPR050503">
    <property type="entry name" value="cAMP-dep_PK_reg_su-like"/>
</dbReference>
<dbReference type="PANTHER" id="PTHR11635:SF152">
    <property type="entry name" value="CAMP-DEPENDENT PROTEIN KINASE TYPE I REGULATORY SUBUNIT-RELATED"/>
    <property type="match status" value="1"/>
</dbReference>
<dbReference type="GO" id="GO:0034236">
    <property type="term" value="F:protein kinase A catalytic subunit binding"/>
    <property type="evidence" value="ECO:0007669"/>
    <property type="project" value="TreeGrafter"/>
</dbReference>
<protein>
    <recommendedName>
        <fullName evidence="17">ER lumen protein-retaining receptor</fullName>
    </recommendedName>
</protein>
<evidence type="ECO:0000256" key="9">
    <source>
        <dbReference type="ARBA" id="ARBA00022741"/>
    </source>
</evidence>
<keyword evidence="8" id="KW-0677">Repeat</keyword>
<dbReference type="Pfam" id="PF02197">
    <property type="entry name" value="RIIa"/>
    <property type="match status" value="1"/>
</dbReference>
<dbReference type="SUPFAM" id="SSF51206">
    <property type="entry name" value="cAMP-binding domain-like"/>
    <property type="match status" value="2"/>
</dbReference>
<dbReference type="CDD" id="cd00038">
    <property type="entry name" value="CAP_ED"/>
    <property type="match status" value="2"/>
</dbReference>
<dbReference type="EMBL" id="DF836326">
    <property type="protein sequence ID" value="GAN03244.1"/>
    <property type="molecule type" value="Genomic_DNA"/>
</dbReference>
<feature type="transmembrane region" description="Helical" evidence="17">
    <location>
        <begin position="20"/>
        <end position="39"/>
    </location>
</feature>
<dbReference type="PROSITE" id="PS50042">
    <property type="entry name" value="CNMP_BINDING_3"/>
    <property type="match status" value="2"/>
</dbReference>
<dbReference type="InterPro" id="IPR014710">
    <property type="entry name" value="RmlC-like_jellyroll"/>
</dbReference>
<evidence type="ECO:0000256" key="15">
    <source>
        <dbReference type="ARBA" id="ARBA00023149"/>
    </source>
</evidence>
<evidence type="ECO:0000313" key="20">
    <source>
        <dbReference type="EMBL" id="GAN03244.1"/>
    </source>
</evidence>
<feature type="region of interest" description="Disordered" evidence="18">
    <location>
        <begin position="189"/>
        <end position="222"/>
    </location>
</feature>
<feature type="domain" description="Cyclic nucleotide-binding" evidence="19">
    <location>
        <begin position="411"/>
        <end position="531"/>
    </location>
</feature>
<reference evidence="20" key="1">
    <citation type="submission" date="2014-09" db="EMBL/GenBank/DDBJ databases">
        <title>Draft genome sequence of an oleaginous Mucoromycotina fungus Mucor ambiguus NBRC6742.</title>
        <authorList>
            <person name="Takeda I."/>
            <person name="Yamane N."/>
            <person name="Morita T."/>
            <person name="Tamano K."/>
            <person name="Machida M."/>
            <person name="Baker S."/>
            <person name="Koike H."/>
        </authorList>
    </citation>
    <scope>NUCLEOTIDE SEQUENCE</scope>
    <source>
        <strain evidence="20">NBRC 6742</strain>
    </source>
</reference>
<dbReference type="PROSITE" id="PS00889">
    <property type="entry name" value="CNMP_BINDING_2"/>
    <property type="match status" value="2"/>
</dbReference>
<gene>
    <name evidence="20" type="ORF">MAM1_0037c02696</name>
</gene>
<dbReference type="PROSITE" id="PS00952">
    <property type="entry name" value="ER_LUMEN_RECEPTOR_2"/>
    <property type="match status" value="1"/>
</dbReference>
<evidence type="ECO:0000256" key="16">
    <source>
        <dbReference type="ARBA" id="ARBA00023170"/>
    </source>
</evidence>
<dbReference type="Gene3D" id="2.60.120.10">
    <property type="entry name" value="Jelly Rolls"/>
    <property type="match status" value="2"/>
</dbReference>
<evidence type="ECO:0000256" key="17">
    <source>
        <dbReference type="RuleBase" id="RU000634"/>
    </source>
</evidence>
<feature type="transmembrane region" description="Helical" evidence="17">
    <location>
        <begin position="100"/>
        <end position="122"/>
    </location>
</feature>
<feature type="domain" description="Cyclic nucleotide-binding" evidence="19">
    <location>
        <begin position="293"/>
        <end position="408"/>
    </location>
</feature>
<dbReference type="GO" id="GO:0004862">
    <property type="term" value="F:cAMP-dependent protein kinase inhibitor activity"/>
    <property type="evidence" value="ECO:0007669"/>
    <property type="project" value="TreeGrafter"/>
</dbReference>
<dbReference type="OrthoDB" id="417078at2759"/>
<keyword evidence="4 17" id="KW-0813">Transport</keyword>
<sequence>MRFKYKATYDAGLDTFRIEYLLAGAAVLGVLSTYVYTVIEILWSFSIWLESVAILPQLFMLQRTGEAETITTHYLFALGAYRGLYLLNWVYRYIDEGHTDWIATVAGLIQTALYSDFFYIYYMKVIKEGQKFELPNVHPFSTQPALSQDYQTLIHDLNQQVKAKNPEDLLQFCFDFFLDKLMQERSHIRLQQQQQQQQQQPHSTSYIGGIGPYSTEQESHTIPPHPTIHEEDEDEDMVSDHLPSFQNTAQFRNRRVSVSAESLQPSQKLQKKKIPKSQQEVDLIANSLQLHFLYKTLEQDQRQDVIDCMEEKRFRQNDVVIEQGAVGDFFYIVSSGTLDCFVDGKLVTKYERGGNFGELALMYNAPRAATIRATSDVVLWALDRVSFRSILMDHNSKKRNMHEAFLKGVPLFQSLELSEIHKIADALEPVSFRDNDIVLKEGDIGEDFFLIERGIALFYKTDEHGRQQLVNEMKQGDYFGELALLTDKPRAATVIAQGDLKCVTLGKAAFTRLLGPVMDILKRNSVNYHAILQEARS</sequence>